<proteinExistence type="predicted"/>
<sequence length="173" mass="19272">MPSARGDTSALNIPDIGIVVVGGYNEYVSNSAEMLTEDPLDESGWRWIKLNPMLEGRAKPGIAYFNGCVVVAGENSGRELTVEFLPLTSVEQPTAQWTRLHGVDKGWRQYTSLVTFNNRLIMLTSNVRKGDAYEFLPTEGANSLANFTWKPLFRVDNVDCARIVVTSERLDRS</sequence>
<dbReference type="OMA" id="VDNVDCA"/>
<protein>
    <submittedName>
        <fullName evidence="1">Uncharacterized protein</fullName>
    </submittedName>
</protein>
<dbReference type="InterPro" id="IPR015915">
    <property type="entry name" value="Kelch-typ_b-propeller"/>
</dbReference>
<comment type="caution">
    <text evidence="1">The sequence shown here is derived from an EMBL/GenBank/DDBJ whole genome shotgun (WGS) entry which is preliminary data.</text>
</comment>
<dbReference type="KEGG" id="egl:EGR_09531"/>
<dbReference type="Proteomes" id="UP000019149">
    <property type="component" value="Unassembled WGS sequence"/>
</dbReference>
<dbReference type="Gene3D" id="2.120.10.80">
    <property type="entry name" value="Kelch-type beta propeller"/>
    <property type="match status" value="1"/>
</dbReference>
<dbReference type="RefSeq" id="XP_024346787.1">
    <property type="nucleotide sequence ID" value="XM_024498780.1"/>
</dbReference>
<evidence type="ECO:0000313" key="2">
    <source>
        <dbReference type="Proteomes" id="UP000019149"/>
    </source>
</evidence>
<dbReference type="EMBL" id="APAU02000152">
    <property type="protein sequence ID" value="EUB55591.1"/>
    <property type="molecule type" value="Genomic_DNA"/>
</dbReference>
<evidence type="ECO:0000313" key="1">
    <source>
        <dbReference type="EMBL" id="EUB55591.1"/>
    </source>
</evidence>
<dbReference type="OrthoDB" id="6282652at2759"/>
<accession>W6U4V3</accession>
<dbReference type="GeneID" id="36345246"/>
<dbReference type="SUPFAM" id="SSF117281">
    <property type="entry name" value="Kelch motif"/>
    <property type="match status" value="1"/>
</dbReference>
<dbReference type="CTD" id="36345246"/>
<keyword evidence="2" id="KW-1185">Reference proteome</keyword>
<dbReference type="AlphaFoldDB" id="W6U4V3"/>
<reference evidence="1 2" key="1">
    <citation type="journal article" date="2013" name="Nat. Genet.">
        <title>The genome of the hydatid tapeworm Echinococcus granulosus.</title>
        <authorList>
            <person name="Zheng H."/>
            <person name="Zhang W."/>
            <person name="Zhang L."/>
            <person name="Zhang Z."/>
            <person name="Li J."/>
            <person name="Lu G."/>
            <person name="Zhu Y."/>
            <person name="Wang Y."/>
            <person name="Huang Y."/>
            <person name="Liu J."/>
            <person name="Kang H."/>
            <person name="Chen J."/>
            <person name="Wang L."/>
            <person name="Chen A."/>
            <person name="Yu S."/>
            <person name="Gao Z."/>
            <person name="Jin L."/>
            <person name="Gu W."/>
            <person name="Wang Z."/>
            <person name="Zhao L."/>
            <person name="Shi B."/>
            <person name="Wen H."/>
            <person name="Lin R."/>
            <person name="Jones M.K."/>
            <person name="Brejova B."/>
            <person name="Vinar T."/>
            <person name="Zhao G."/>
            <person name="McManus D.P."/>
            <person name="Chen Z."/>
            <person name="Zhou Y."/>
            <person name="Wang S."/>
        </authorList>
    </citation>
    <scope>NUCLEOTIDE SEQUENCE [LARGE SCALE GENOMIC DNA]</scope>
</reference>
<name>W6U4V3_ECHGR</name>
<gene>
    <name evidence="1" type="ORF">EGR_09531</name>
</gene>
<organism evidence="1 2">
    <name type="scientific">Echinococcus granulosus</name>
    <name type="common">Hydatid tapeworm</name>
    <dbReference type="NCBI Taxonomy" id="6210"/>
    <lineage>
        <taxon>Eukaryota</taxon>
        <taxon>Metazoa</taxon>
        <taxon>Spiralia</taxon>
        <taxon>Lophotrochozoa</taxon>
        <taxon>Platyhelminthes</taxon>
        <taxon>Cestoda</taxon>
        <taxon>Eucestoda</taxon>
        <taxon>Cyclophyllidea</taxon>
        <taxon>Taeniidae</taxon>
        <taxon>Echinococcus</taxon>
        <taxon>Echinococcus granulosus group</taxon>
    </lineage>
</organism>